<dbReference type="PANTHER" id="PTHR14454">
    <property type="entry name" value="GRB2-ASSOCIATED AND REGULATOR OF MAPK PROTEIN FAMILY MEMBER"/>
    <property type="match status" value="1"/>
</dbReference>
<accession>A0ABD3W3W2</accession>
<feature type="domain" description="CABIT" evidence="3">
    <location>
        <begin position="52"/>
        <end position="286"/>
    </location>
</feature>
<evidence type="ECO:0000313" key="4">
    <source>
        <dbReference type="EMBL" id="KAL3868562.1"/>
    </source>
</evidence>
<reference evidence="4 5" key="1">
    <citation type="submission" date="2024-11" db="EMBL/GenBank/DDBJ databases">
        <title>Chromosome-level genome assembly of the freshwater bivalve Anodonta woodiana.</title>
        <authorList>
            <person name="Chen X."/>
        </authorList>
    </citation>
    <scope>NUCLEOTIDE SEQUENCE [LARGE SCALE GENOMIC DNA]</scope>
    <source>
        <strain evidence="4">MN2024</strain>
        <tissue evidence="4">Gills</tissue>
    </source>
</reference>
<name>A0ABD3W3W2_SINWO</name>
<sequence length="882" mass="99090">MDENPTTIPKPNITWLEGSYSLEELLKKFPLPVVVACDTSRSPFHRFNFDLTQELLLFKQRKIRKVSARSLCVNQGKYVEVGETLLIPEDYRGWFVVLQRPTENTIADDAIPHSTTVEALAETKAEKFLVGGDIKISGLQVLDRTDGRLQHQSRYILPGDVLTKGKIYIGDTKKKHRGFFRKPKVVSEKFLLCMDESDREVLLPFAQKGIFYEISSSTGRTNRPVMQMSDIVAKNIPPRIVKLVFGRFPVTPCSFTGLMSLEQAYTEHSLVASTIKNLKNILLEIPVTAGLYFRVAKRDEKLINCEAFKNAMTHCCEKASTYMRNIKVCYDFSDSSVEDVQRDIERKSDVEASFKENNENKKPSYSHDHGTLDVTKDNPCLRKKDAEDTIHDSNDMKTEAVSRNTEETLNGSATDGSSSLNVEQTSTESKSRQHDLMTDIIDNTDFFNRPRLCSMCKDASSGYVRKGELQICLGNSYLKIPMYKDNNYNAQTANSDYSNPPKKQMDNSSEEITPLSYEEETGNLTNAAATTTEISSQHKSSFAELSECPVDFVPPPPPCVMYYCNVQDPPSAIKPIPCFGGSPQNVQSYFANQAPNHPPPPPPWHGSSSSSGNGSASGMDSARSSFGNEYAVPTTQASDTSPIQILPSQEVPDMSSRRPSTFVFHEMFAKEKTVFQTFKFCQKQNDIPKEELLEKLEENNFEDNTNELEEDENDNNDPIYENIEGLVEIFETLRRRKRKTKTDTSVEENTPAFSPEEEELQFPPQPSTDTVQEDPDDLPLGATARNSCLMEESSISSSQPDSGVDEISDSDVFRRVNFQEFSEMLAANGIRKGVVEKLRLKTIDGDILIPTEADDNALKECFLGLSLIDLKKISMLVRAWKP</sequence>
<dbReference type="PANTHER" id="PTHR14454:SF11">
    <property type="entry name" value="SERRANO, ISOFORM F"/>
    <property type="match status" value="1"/>
</dbReference>
<keyword evidence="5" id="KW-1185">Reference proteome</keyword>
<feature type="region of interest" description="Disordered" evidence="2">
    <location>
        <begin position="348"/>
        <end position="432"/>
    </location>
</feature>
<evidence type="ECO:0000256" key="1">
    <source>
        <dbReference type="ARBA" id="ARBA00022553"/>
    </source>
</evidence>
<evidence type="ECO:0000259" key="3">
    <source>
        <dbReference type="Pfam" id="PF12736"/>
    </source>
</evidence>
<dbReference type="Proteomes" id="UP001634394">
    <property type="component" value="Unassembled WGS sequence"/>
</dbReference>
<feature type="region of interest" description="Disordered" evidence="2">
    <location>
        <begin position="737"/>
        <end position="782"/>
    </location>
</feature>
<proteinExistence type="predicted"/>
<protein>
    <recommendedName>
        <fullName evidence="3">CABIT domain-containing protein</fullName>
    </recommendedName>
</protein>
<feature type="region of interest" description="Disordered" evidence="2">
    <location>
        <begin position="589"/>
        <end position="656"/>
    </location>
</feature>
<comment type="caution">
    <text evidence="4">The sequence shown here is derived from an EMBL/GenBank/DDBJ whole genome shotgun (WGS) entry which is preliminary data.</text>
</comment>
<keyword evidence="1" id="KW-0597">Phosphoprotein</keyword>
<evidence type="ECO:0000313" key="5">
    <source>
        <dbReference type="Proteomes" id="UP001634394"/>
    </source>
</evidence>
<dbReference type="AlphaFoldDB" id="A0ABD3W3W2"/>
<dbReference type="EMBL" id="JBJQND010000008">
    <property type="protein sequence ID" value="KAL3868562.1"/>
    <property type="molecule type" value="Genomic_DNA"/>
</dbReference>
<dbReference type="InterPro" id="IPR025946">
    <property type="entry name" value="CABIT_dom"/>
</dbReference>
<feature type="region of interest" description="Disordered" evidence="2">
    <location>
        <begin position="491"/>
        <end position="510"/>
    </location>
</feature>
<feature type="compositionally biased region" description="Polar residues" evidence="2">
    <location>
        <begin position="622"/>
        <end position="647"/>
    </location>
</feature>
<feature type="compositionally biased region" description="Polar residues" evidence="2">
    <location>
        <begin position="407"/>
        <end position="428"/>
    </location>
</feature>
<evidence type="ECO:0000256" key="2">
    <source>
        <dbReference type="SAM" id="MobiDB-lite"/>
    </source>
</evidence>
<organism evidence="4 5">
    <name type="scientific">Sinanodonta woodiana</name>
    <name type="common">Chinese pond mussel</name>
    <name type="synonym">Anodonta woodiana</name>
    <dbReference type="NCBI Taxonomy" id="1069815"/>
    <lineage>
        <taxon>Eukaryota</taxon>
        <taxon>Metazoa</taxon>
        <taxon>Spiralia</taxon>
        <taxon>Lophotrochozoa</taxon>
        <taxon>Mollusca</taxon>
        <taxon>Bivalvia</taxon>
        <taxon>Autobranchia</taxon>
        <taxon>Heteroconchia</taxon>
        <taxon>Palaeoheterodonta</taxon>
        <taxon>Unionida</taxon>
        <taxon>Unionoidea</taxon>
        <taxon>Unionidae</taxon>
        <taxon>Unioninae</taxon>
        <taxon>Sinanodonta</taxon>
    </lineage>
</organism>
<feature type="compositionally biased region" description="Basic and acidic residues" evidence="2">
    <location>
        <begin position="348"/>
        <end position="406"/>
    </location>
</feature>
<dbReference type="InterPro" id="IPR052281">
    <property type="entry name" value="GAREM"/>
</dbReference>
<gene>
    <name evidence="4" type="ORF">ACJMK2_041363</name>
</gene>
<dbReference type="Pfam" id="PF12736">
    <property type="entry name" value="CABIT"/>
    <property type="match status" value="1"/>
</dbReference>
<feature type="compositionally biased region" description="Low complexity" evidence="2">
    <location>
        <begin position="605"/>
        <end position="618"/>
    </location>
</feature>